<sequence length="337" mass="39595">MSKKEECEIIQDLLPSYIDNILNEYSKKTVEQHLGTCKECQIKYKNMKENVGEKEIEIKKQIDYLKKIKRKTKVKIIGSLLGCVVIILLGIYLYNTILLHNIQNAWENLIKSDNFYVEEQLLNNDEGTTSVKIWNKGGVIKEEWGTYKKEDNQYHIQSVKYRTVGEKENIDIFFEPLKQASQYNYVLATKETEKANPSHSFFIKQDTDNIWGNFIYGMCAPVMMQVVGIDTKDYGKEYYKIKLGENEYWFDKETYLPIRAIEYGNQKEFYPGTEVVKANYDTVAYYKYQKDVVTEEDVQKPDMERLKEEGFSVVIDLTEPPSEEEYMNQLIIKSKES</sequence>
<reference evidence="3" key="1">
    <citation type="submission" date="2020-10" db="EMBL/GenBank/DDBJ databases">
        <authorList>
            <person name="Gilroy R."/>
        </authorList>
    </citation>
    <scope>NUCLEOTIDE SEQUENCE</scope>
    <source>
        <strain evidence="3">CHK195-15760</strain>
    </source>
</reference>
<dbReference type="Proteomes" id="UP000824093">
    <property type="component" value="Unassembled WGS sequence"/>
</dbReference>
<protein>
    <submittedName>
        <fullName evidence="3">Zf-HC2 domain-containing protein</fullName>
    </submittedName>
</protein>
<comment type="caution">
    <text evidence="3">The sequence shown here is derived from an EMBL/GenBank/DDBJ whole genome shotgun (WGS) entry which is preliminary data.</text>
</comment>
<name>A0A9D1M0T6_9FIRM</name>
<dbReference type="EMBL" id="DVNH01000017">
    <property type="protein sequence ID" value="HIU51431.1"/>
    <property type="molecule type" value="Genomic_DNA"/>
</dbReference>
<dbReference type="Pfam" id="PF13490">
    <property type="entry name" value="zf-HC2"/>
    <property type="match status" value="1"/>
</dbReference>
<evidence type="ECO:0000259" key="2">
    <source>
        <dbReference type="Pfam" id="PF13490"/>
    </source>
</evidence>
<accession>A0A9D1M0T6</accession>
<evidence type="ECO:0000256" key="1">
    <source>
        <dbReference type="SAM" id="Phobius"/>
    </source>
</evidence>
<feature type="transmembrane region" description="Helical" evidence="1">
    <location>
        <begin position="76"/>
        <end position="94"/>
    </location>
</feature>
<keyword evidence="1" id="KW-0812">Transmembrane</keyword>
<keyword evidence="1" id="KW-1133">Transmembrane helix</keyword>
<feature type="domain" description="Putative zinc-finger" evidence="2">
    <location>
        <begin position="7"/>
        <end position="41"/>
    </location>
</feature>
<reference evidence="3" key="2">
    <citation type="journal article" date="2021" name="PeerJ">
        <title>Extensive microbial diversity within the chicken gut microbiome revealed by metagenomics and culture.</title>
        <authorList>
            <person name="Gilroy R."/>
            <person name="Ravi A."/>
            <person name="Getino M."/>
            <person name="Pursley I."/>
            <person name="Horton D.L."/>
            <person name="Alikhan N.F."/>
            <person name="Baker D."/>
            <person name="Gharbi K."/>
            <person name="Hall N."/>
            <person name="Watson M."/>
            <person name="Adriaenssens E.M."/>
            <person name="Foster-Nyarko E."/>
            <person name="Jarju S."/>
            <person name="Secka A."/>
            <person name="Antonio M."/>
            <person name="Oren A."/>
            <person name="Chaudhuri R.R."/>
            <person name="La Ragione R."/>
            <person name="Hildebrand F."/>
            <person name="Pallen M.J."/>
        </authorList>
    </citation>
    <scope>NUCLEOTIDE SEQUENCE</scope>
    <source>
        <strain evidence="3">CHK195-15760</strain>
    </source>
</reference>
<organism evidence="3 4">
    <name type="scientific">Candidatus Merdicola faecigallinarum</name>
    <dbReference type="NCBI Taxonomy" id="2840862"/>
    <lineage>
        <taxon>Bacteria</taxon>
        <taxon>Bacillati</taxon>
        <taxon>Bacillota</taxon>
        <taxon>Clostridia</taxon>
        <taxon>Candidatus Merdicola</taxon>
    </lineage>
</organism>
<dbReference type="InterPro" id="IPR027383">
    <property type="entry name" value="Znf_put"/>
</dbReference>
<evidence type="ECO:0000313" key="3">
    <source>
        <dbReference type="EMBL" id="HIU51431.1"/>
    </source>
</evidence>
<evidence type="ECO:0000313" key="4">
    <source>
        <dbReference type="Proteomes" id="UP000824093"/>
    </source>
</evidence>
<proteinExistence type="predicted"/>
<dbReference type="AlphaFoldDB" id="A0A9D1M0T6"/>
<gene>
    <name evidence="3" type="ORF">IAB70_02225</name>
</gene>
<keyword evidence="1" id="KW-0472">Membrane</keyword>